<keyword evidence="1" id="KW-0040">ANK repeat</keyword>
<evidence type="ECO:0000313" key="4">
    <source>
        <dbReference type="Proteomes" id="UP000285084"/>
    </source>
</evidence>
<dbReference type="VEuPathDB" id="FungiDB:FOC4_g10006356"/>
<dbReference type="PROSITE" id="PS50088">
    <property type="entry name" value="ANK_REPEAT"/>
    <property type="match status" value="1"/>
</dbReference>
<evidence type="ECO:0000256" key="1">
    <source>
        <dbReference type="PROSITE-ProRule" id="PRU00023"/>
    </source>
</evidence>
<dbReference type="VEuPathDB" id="FungiDB:FOXG_13623"/>
<dbReference type="InterPro" id="IPR036770">
    <property type="entry name" value="Ankyrin_rpt-contain_sf"/>
</dbReference>
<dbReference type="Proteomes" id="UP000285084">
    <property type="component" value="Unassembled WGS sequence"/>
</dbReference>
<dbReference type="EMBL" id="MRCX01000102">
    <property type="protein sequence ID" value="RKK72205.1"/>
    <property type="molecule type" value="Genomic_DNA"/>
</dbReference>
<organism evidence="3 4">
    <name type="scientific">Fusarium oxysporum</name>
    <name type="common">Fusarium vascular wilt</name>
    <dbReference type="NCBI Taxonomy" id="5507"/>
    <lineage>
        <taxon>Eukaryota</taxon>
        <taxon>Fungi</taxon>
        <taxon>Dikarya</taxon>
        <taxon>Ascomycota</taxon>
        <taxon>Pezizomycotina</taxon>
        <taxon>Sordariomycetes</taxon>
        <taxon>Hypocreomycetidae</taxon>
        <taxon>Hypocreales</taxon>
        <taxon>Nectriaceae</taxon>
        <taxon>Fusarium</taxon>
        <taxon>Fusarium oxysporum species complex</taxon>
    </lineage>
</organism>
<feature type="domain" description="GPI inositol-deacylase winged helix" evidence="2">
    <location>
        <begin position="203"/>
        <end position="288"/>
    </location>
</feature>
<proteinExistence type="predicted"/>
<evidence type="ECO:0000313" key="3">
    <source>
        <dbReference type="EMBL" id="RKK72205.1"/>
    </source>
</evidence>
<reference evidence="3 4" key="1">
    <citation type="journal article" date="2018" name="Sci. Rep.">
        <title>Characterisation of pathogen-specific regions and novel effector candidates in Fusarium oxysporum f. sp. cepae.</title>
        <authorList>
            <person name="Armitage A.D."/>
            <person name="Taylor A."/>
            <person name="Sobczyk M.K."/>
            <person name="Baxter L."/>
            <person name="Greenfield B.P."/>
            <person name="Bates H.J."/>
            <person name="Wilson F."/>
            <person name="Jackson A.C."/>
            <person name="Ott S."/>
            <person name="Harrison R.J."/>
            <person name="Clarkson J.P."/>
        </authorList>
    </citation>
    <scope>NUCLEOTIDE SEQUENCE [LARGE SCALE GENOMIC DNA]</scope>
    <source>
        <strain evidence="3 4">Fo_A13</strain>
    </source>
</reference>
<dbReference type="Pfam" id="PF22939">
    <property type="entry name" value="WHD_GPIID"/>
    <property type="match status" value="1"/>
</dbReference>
<evidence type="ECO:0000259" key="2">
    <source>
        <dbReference type="Pfam" id="PF22939"/>
    </source>
</evidence>
<dbReference type="VEuPathDB" id="FungiDB:FOMG_10005"/>
<comment type="caution">
    <text evidence="3">The sequence shown here is derived from an EMBL/GenBank/DDBJ whole genome shotgun (WGS) entry which is preliminary data.</text>
</comment>
<name>A0A420MW31_FUSOX</name>
<accession>A0A420MW31</accession>
<dbReference type="Pfam" id="PF12796">
    <property type="entry name" value="Ank_2"/>
    <property type="match status" value="1"/>
</dbReference>
<dbReference type="SUPFAM" id="SSF48403">
    <property type="entry name" value="Ankyrin repeat"/>
    <property type="match status" value="1"/>
</dbReference>
<dbReference type="PANTHER" id="PTHR10039:SF14">
    <property type="entry name" value="NACHT DOMAIN-CONTAINING PROTEIN"/>
    <property type="match status" value="1"/>
</dbReference>
<dbReference type="PANTHER" id="PTHR10039">
    <property type="entry name" value="AMELOGENIN"/>
    <property type="match status" value="1"/>
</dbReference>
<dbReference type="InterPro" id="IPR054471">
    <property type="entry name" value="GPIID_WHD"/>
</dbReference>
<feature type="repeat" description="ANK" evidence="1">
    <location>
        <begin position="779"/>
        <end position="812"/>
    </location>
</feature>
<dbReference type="VEuPathDB" id="FungiDB:FOIG_11318"/>
<dbReference type="Gene3D" id="1.25.40.20">
    <property type="entry name" value="Ankyrin repeat-containing domain"/>
    <property type="match status" value="1"/>
</dbReference>
<dbReference type="VEuPathDB" id="FungiDB:FOZG_16337"/>
<dbReference type="VEuPathDB" id="FungiDB:FOC1_g10003038"/>
<dbReference type="SMART" id="SM00248">
    <property type="entry name" value="ANK"/>
    <property type="match status" value="6"/>
</dbReference>
<gene>
    <name evidence="3" type="ORF">BFJ69_g10339</name>
</gene>
<dbReference type="InterPro" id="IPR002110">
    <property type="entry name" value="Ankyrin_rpt"/>
</dbReference>
<protein>
    <recommendedName>
        <fullName evidence="2">GPI inositol-deacylase winged helix domain-containing protein</fullName>
    </recommendedName>
</protein>
<dbReference type="VEuPathDB" id="FungiDB:FOZG_16336"/>
<dbReference type="AlphaFoldDB" id="A0A420MW31"/>
<sequence>MQLVNADETIMRLAYEKLSTMESAELADLKKLASDCFTSRLMVTLVLDGLDEAMDNEHEVSINWCLNELLPVAKSCSCKIKVLICGQRDGRLDALLSSYPQIRLDMVDDHQYDIEQFTKTQAAKIRARFSLTQDEEESLIFKVSGASQGMFLYARVVLDNLAAMDSIQEFEDELEGDTFPEDLDQAYDLIAQRILKKHGPSRHKTVKKILGWVVCATRPLRWREIQSRFCIDANKETCNIRNLRRDSCKSICSSLVDVTNCDLFPNVESEQVVSMVHETATKYLVRNDTVNLLQEHIDMALFCCRYLSSRSFTTGKSQSISADIHSGYFGFLDYAAAHYTVHIQEAEASEISTDSAPKLESVKAAAVDLVKANCKDAKEAAIDAEESDKVAQGLNLAIQDNVLVVRTLIGLQREKSETAIFDATEGPLRYKCHKIQCSKFATGCSSEATLKRHLAVHERPFRCPHTDCFAHTVGYASPKRLKSHNEAFHQSVSRAKAVFPADLETGEWSLYEACKAGNLDEVKRFHREGANLYFTLPKTVSPLCAAVEAGHGHVCKYLVDSGVNPLRRASREMASRTPIVAAIYRERLEILDFFLRSGNGPDDRGLAEVIARAIHADRPAALKMVLAARQPRDHEDMIKLVPVEILSQTDLRSFRIDSHSMDATLIHAWFQYVKPEFYNEKGAFIAPSDRSEYKIWGDTFFREHRFLHRAVSRRCHSFATFLMDIGSEDYLQVQDHNGETALHDCIRKVCQGDCSSCMYLVQRLLQCGGGRLANIPSNNGELPAHTAMMRNISQAALRAILNNTGDINHRDNSGESPLHKAMSADGLRVLLENKSVDLFSTNNKGQTVFSASIGDSFKIINATLAFNINAVEHLFEAEPRLAWTPDASREGFTPLHHAMKLLESLKLGSYERERIHRVAKFLLTCSEAKRVLVAYEARSTDADRKKVREFARKEMLQEALDIMDLILFGLV</sequence>